<keyword evidence="1" id="KW-0540">Nuclease</keyword>
<evidence type="ECO:0000313" key="10">
    <source>
        <dbReference type="Proteomes" id="UP000502415"/>
    </source>
</evidence>
<keyword evidence="6" id="KW-0229">DNA integration</keyword>
<keyword evidence="10" id="KW-1185">Reference proteome</keyword>
<dbReference type="PANTHER" id="PTHR42648:SF11">
    <property type="entry name" value="TRANSPOSON TY4-P GAG-POL POLYPROTEIN"/>
    <property type="match status" value="1"/>
</dbReference>
<reference evidence="9 10" key="1">
    <citation type="submission" date="2020-04" db="EMBL/GenBank/DDBJ databases">
        <title>Genome sequencing of novel species.</title>
        <authorList>
            <person name="Heo J."/>
            <person name="Kim S.-J."/>
            <person name="Kim J.-S."/>
            <person name="Hong S.-B."/>
            <person name="Kwon S.-W."/>
        </authorList>
    </citation>
    <scope>NUCLEOTIDE SEQUENCE [LARGE SCALE GENOMIC DNA]</scope>
    <source>
        <strain evidence="9 10">GN2-R2</strain>
        <plasmid evidence="9 10">unnamed1</plasmid>
    </source>
</reference>
<dbReference type="SUPFAM" id="SSF53098">
    <property type="entry name" value="Ribonuclease H-like"/>
    <property type="match status" value="1"/>
</dbReference>
<keyword evidence="2" id="KW-0479">Metal-binding</keyword>
<gene>
    <name evidence="9" type="ORF">HH212_26400</name>
</gene>
<dbReference type="Gene3D" id="3.30.420.10">
    <property type="entry name" value="Ribonuclease H-like superfamily/Ribonuclease H"/>
    <property type="match status" value="1"/>
</dbReference>
<keyword evidence="7" id="KW-0233">DNA recombination</keyword>
<dbReference type="RefSeq" id="WP_170205724.1">
    <property type="nucleotide sequence ID" value="NZ_CP051686.1"/>
</dbReference>
<dbReference type="InterPro" id="IPR036397">
    <property type="entry name" value="RNaseH_sf"/>
</dbReference>
<evidence type="ECO:0000256" key="7">
    <source>
        <dbReference type="ARBA" id="ARBA00023172"/>
    </source>
</evidence>
<keyword evidence="5" id="KW-0460">Magnesium</keyword>
<dbReference type="GO" id="GO:0015074">
    <property type="term" value="P:DNA integration"/>
    <property type="evidence" value="ECO:0007669"/>
    <property type="project" value="UniProtKB-KW"/>
</dbReference>
<evidence type="ECO:0000256" key="2">
    <source>
        <dbReference type="ARBA" id="ARBA00022723"/>
    </source>
</evidence>
<evidence type="ECO:0000256" key="5">
    <source>
        <dbReference type="ARBA" id="ARBA00022842"/>
    </source>
</evidence>
<keyword evidence="3" id="KW-0255">Endonuclease</keyword>
<dbReference type="GO" id="GO:0006310">
    <property type="term" value="P:DNA recombination"/>
    <property type="evidence" value="ECO:0007669"/>
    <property type="project" value="UniProtKB-KW"/>
</dbReference>
<feature type="domain" description="Integrase catalytic" evidence="8">
    <location>
        <begin position="121"/>
        <end position="307"/>
    </location>
</feature>
<accession>A0A7Z2W1Z8</accession>
<evidence type="ECO:0000313" key="9">
    <source>
        <dbReference type="EMBL" id="QJE03646.1"/>
    </source>
</evidence>
<dbReference type="GO" id="GO:0046872">
    <property type="term" value="F:metal ion binding"/>
    <property type="evidence" value="ECO:0007669"/>
    <property type="project" value="UniProtKB-KW"/>
</dbReference>
<dbReference type="InterPro" id="IPR039537">
    <property type="entry name" value="Retrotran_Ty1/copia-like"/>
</dbReference>
<evidence type="ECO:0000259" key="8">
    <source>
        <dbReference type="PROSITE" id="PS50994"/>
    </source>
</evidence>
<dbReference type="InterPro" id="IPR001584">
    <property type="entry name" value="Integrase_cat-core"/>
</dbReference>
<name>A0A7Z2W1Z8_9BURK</name>
<dbReference type="GO" id="GO:0003676">
    <property type="term" value="F:nucleic acid binding"/>
    <property type="evidence" value="ECO:0007669"/>
    <property type="project" value="InterPro"/>
</dbReference>
<dbReference type="NCBIfam" id="NF033577">
    <property type="entry name" value="transpos_IS481"/>
    <property type="match status" value="1"/>
</dbReference>
<evidence type="ECO:0000256" key="3">
    <source>
        <dbReference type="ARBA" id="ARBA00022759"/>
    </source>
</evidence>
<sequence>MTQALHSQARTTHLIREEIRNSTLPQAELARLYNVTRQTIRKWQNRDSPEDKSHAPVKMYTTLSPEQELIVVELRKTLLLPTDDLLAITREFVNPAVSRAGLGRCLRRYGVSDLRDLVEQENAAPVTKKTFKDYEPGFVHIDIKYLPQMPDETSRRYLFVAIDRATRWVYIGLYADQTDSSSVDFLAKVQQACPVKIIKLLTDNGSQFTDRFTAGSKKKEPSGTHAFDRLCKQLGIEHRLIPPCHPQTNGMVERFNGRISDIVNQTRFGSAAELESTLRNYVKIYNHCIPQRALDHKTPVQALKDWHEKRPELFRKRVYNQAGLDTYAKQAATCRRWTWYRY</sequence>
<organism evidence="9 10">
    <name type="scientific">Massilia forsythiae</name>
    <dbReference type="NCBI Taxonomy" id="2728020"/>
    <lineage>
        <taxon>Bacteria</taxon>
        <taxon>Pseudomonadati</taxon>
        <taxon>Pseudomonadota</taxon>
        <taxon>Betaproteobacteria</taxon>
        <taxon>Burkholderiales</taxon>
        <taxon>Oxalobacteraceae</taxon>
        <taxon>Telluria group</taxon>
        <taxon>Massilia</taxon>
    </lineage>
</organism>
<dbReference type="PROSITE" id="PS50994">
    <property type="entry name" value="INTEGRASE"/>
    <property type="match status" value="1"/>
</dbReference>
<dbReference type="Proteomes" id="UP000502415">
    <property type="component" value="Plasmid unnamed1"/>
</dbReference>
<evidence type="ECO:0000256" key="4">
    <source>
        <dbReference type="ARBA" id="ARBA00022801"/>
    </source>
</evidence>
<keyword evidence="4" id="KW-0378">Hydrolase</keyword>
<dbReference type="KEGG" id="mfy:HH212_26400"/>
<dbReference type="GO" id="GO:0016787">
    <property type="term" value="F:hydrolase activity"/>
    <property type="evidence" value="ECO:0007669"/>
    <property type="project" value="UniProtKB-KW"/>
</dbReference>
<dbReference type="EMBL" id="CP051686">
    <property type="protein sequence ID" value="QJE03646.1"/>
    <property type="molecule type" value="Genomic_DNA"/>
</dbReference>
<protein>
    <submittedName>
        <fullName evidence="9">IS481 family transposase</fullName>
    </submittedName>
</protein>
<dbReference type="AlphaFoldDB" id="A0A7Z2W1Z8"/>
<evidence type="ECO:0000256" key="1">
    <source>
        <dbReference type="ARBA" id="ARBA00022722"/>
    </source>
</evidence>
<dbReference type="GO" id="GO:0004519">
    <property type="term" value="F:endonuclease activity"/>
    <property type="evidence" value="ECO:0007669"/>
    <property type="project" value="UniProtKB-KW"/>
</dbReference>
<dbReference type="InterPro" id="IPR012337">
    <property type="entry name" value="RNaseH-like_sf"/>
</dbReference>
<geneLocation type="plasmid" evidence="9 10">
    <name>unnamed1</name>
</geneLocation>
<keyword evidence="9" id="KW-0614">Plasmid</keyword>
<dbReference type="InterPro" id="IPR047656">
    <property type="entry name" value="IS481-like_transpos"/>
</dbReference>
<dbReference type="Pfam" id="PF00665">
    <property type="entry name" value="rve"/>
    <property type="match status" value="1"/>
</dbReference>
<dbReference type="PANTHER" id="PTHR42648">
    <property type="entry name" value="TRANSPOSASE, PUTATIVE-RELATED"/>
    <property type="match status" value="1"/>
</dbReference>
<evidence type="ECO:0000256" key="6">
    <source>
        <dbReference type="ARBA" id="ARBA00022908"/>
    </source>
</evidence>
<proteinExistence type="predicted"/>